<dbReference type="Pfam" id="PF05962">
    <property type="entry name" value="HutD"/>
    <property type="match status" value="1"/>
</dbReference>
<dbReference type="KEGG" id="pspw:BJG93_31275"/>
<dbReference type="InterPro" id="IPR011051">
    <property type="entry name" value="RmlC_Cupin_sf"/>
</dbReference>
<accession>A0A1I9YUN6</accession>
<dbReference type="OrthoDB" id="9800082at2"/>
<evidence type="ECO:0000256" key="1">
    <source>
        <dbReference type="SAM" id="MobiDB-lite"/>
    </source>
</evidence>
<dbReference type="Gene3D" id="2.60.120.10">
    <property type="entry name" value="Jelly Rolls"/>
    <property type="match status" value="1"/>
</dbReference>
<keyword evidence="2" id="KW-0614">Plasmid</keyword>
<organism evidence="2 3">
    <name type="scientific">Paraburkholderia sprentiae WSM5005</name>
    <dbReference type="NCBI Taxonomy" id="754502"/>
    <lineage>
        <taxon>Bacteria</taxon>
        <taxon>Pseudomonadati</taxon>
        <taxon>Pseudomonadota</taxon>
        <taxon>Betaproteobacteria</taxon>
        <taxon>Burkholderiales</taxon>
        <taxon>Burkholderiaceae</taxon>
        <taxon>Paraburkholderia</taxon>
    </lineage>
</organism>
<gene>
    <name evidence="2" type="ORF">BJG93_31275</name>
</gene>
<evidence type="ECO:0000313" key="2">
    <source>
        <dbReference type="EMBL" id="APA89922.1"/>
    </source>
</evidence>
<evidence type="ECO:0000313" key="3">
    <source>
        <dbReference type="Proteomes" id="UP000179860"/>
    </source>
</evidence>
<reference evidence="2" key="2">
    <citation type="submission" date="2021-06" db="EMBL/GenBank/DDBJ databases">
        <authorList>
            <person name="Rogers T.H."/>
            <person name="Ramsay J.P."/>
            <person name="Wang P."/>
            <person name="Terpolilli J."/>
        </authorList>
    </citation>
    <scope>NUCLEOTIDE SEQUENCE</scope>
    <source>
        <strain evidence="2">WSM5005</strain>
        <plasmid evidence="2">pl1WSM5005</plasmid>
    </source>
</reference>
<sequence length="224" mass="24444">MDHDLLNPAFRRSSEPLRHPKTDRADDSVPSVRFIDCTSIAPEPWANGAGTTRTLAHGRNPAGVADWRVSLADLTGAARFSQFPGFERTLLLIDDGTVDLHSQDGQLLARTGQPVQFSGDLHVWVSLPTKPVQVLNVMARREACRAKVSVATNALRITPASVQLLISLSGEWSVSSTLLKNVTLSPMHGVWIERRNEELDLHHVGPGARLVSIGIEPMVLPCVQ</sequence>
<dbReference type="AlphaFoldDB" id="A0A1I9YUN6"/>
<dbReference type="PANTHER" id="PTHR37943">
    <property type="entry name" value="PROTEIN VES"/>
    <property type="match status" value="1"/>
</dbReference>
<dbReference type="InterPro" id="IPR010282">
    <property type="entry name" value="Uncharacterised_HutD/Ves"/>
</dbReference>
<proteinExistence type="predicted"/>
<dbReference type="SUPFAM" id="SSF51182">
    <property type="entry name" value="RmlC-like cupins"/>
    <property type="match status" value="1"/>
</dbReference>
<dbReference type="EMBL" id="CP017563">
    <property type="protein sequence ID" value="APA89922.1"/>
    <property type="molecule type" value="Genomic_DNA"/>
</dbReference>
<feature type="compositionally biased region" description="Basic and acidic residues" evidence="1">
    <location>
        <begin position="12"/>
        <end position="27"/>
    </location>
</feature>
<reference evidence="2" key="1">
    <citation type="submission" date="2016-09" db="EMBL/GenBank/DDBJ databases">
        <title>The Complete Genome of Burkholderia sprentiae wsm5005.</title>
        <authorList>
            <person name="De Meyer S."/>
            <person name="Wang P."/>
            <person name="Terpolilli J."/>
        </authorList>
    </citation>
    <scope>NUCLEOTIDE SEQUENCE [LARGE SCALE GENOMIC DNA]</scope>
    <source>
        <strain evidence="2">WSM5005</strain>
        <plasmid evidence="2">pl1WSM5005</plasmid>
    </source>
</reference>
<dbReference type="RefSeq" id="WP_051374207.1">
    <property type="nucleotide sequence ID" value="NZ_CP017563.2"/>
</dbReference>
<keyword evidence="3" id="KW-1185">Reference proteome</keyword>
<dbReference type="InterPro" id="IPR014710">
    <property type="entry name" value="RmlC-like_jellyroll"/>
</dbReference>
<geneLocation type="plasmid" evidence="2 3">
    <name>pl1WSM5005</name>
</geneLocation>
<name>A0A1I9YUN6_9BURK</name>
<dbReference type="Proteomes" id="UP000179860">
    <property type="component" value="Plasmid pl1WSM5005"/>
</dbReference>
<dbReference type="PANTHER" id="PTHR37943:SF1">
    <property type="entry name" value="PROTEIN VES"/>
    <property type="match status" value="1"/>
</dbReference>
<protein>
    <submittedName>
        <fullName evidence="2">HutD family protein</fullName>
    </submittedName>
</protein>
<feature type="region of interest" description="Disordered" evidence="1">
    <location>
        <begin position="1"/>
        <end position="28"/>
    </location>
</feature>